<organism evidence="1 2">
    <name type="scientific">Diplodia seriata</name>
    <dbReference type="NCBI Taxonomy" id="420778"/>
    <lineage>
        <taxon>Eukaryota</taxon>
        <taxon>Fungi</taxon>
        <taxon>Dikarya</taxon>
        <taxon>Ascomycota</taxon>
        <taxon>Pezizomycotina</taxon>
        <taxon>Dothideomycetes</taxon>
        <taxon>Dothideomycetes incertae sedis</taxon>
        <taxon>Botryosphaeriales</taxon>
        <taxon>Botryosphaeriaceae</taxon>
        <taxon>Diplodia</taxon>
    </lineage>
</organism>
<dbReference type="EMBL" id="LAQI01000022">
    <property type="protein sequence ID" value="KKY27284.1"/>
    <property type="molecule type" value="Genomic_DNA"/>
</dbReference>
<reference evidence="1 2" key="2">
    <citation type="submission" date="2015-05" db="EMBL/GenBank/DDBJ databases">
        <title>Distinctive expansion of gene families associated with plant cell wall degradation and secondary metabolism in the genomes of grapevine trunk pathogens.</title>
        <authorList>
            <person name="Lawrence D.P."/>
            <person name="Travadon R."/>
            <person name="Rolshausen P.E."/>
            <person name="Baumgartner K."/>
        </authorList>
    </citation>
    <scope>NUCLEOTIDE SEQUENCE [LARGE SCALE GENOMIC DNA]</scope>
    <source>
        <strain evidence="1">DS831</strain>
    </source>
</reference>
<name>A0A0G2EYS0_9PEZI</name>
<accession>A0A0G2EYS0</accession>
<dbReference type="InterPro" id="IPR031818">
    <property type="entry name" value="Hri1"/>
</dbReference>
<evidence type="ECO:0000313" key="1">
    <source>
        <dbReference type="EMBL" id="KKY27284.1"/>
    </source>
</evidence>
<reference evidence="1 2" key="1">
    <citation type="submission" date="2015-03" db="EMBL/GenBank/DDBJ databases">
        <authorList>
            <person name="Morales-Cruz A."/>
            <person name="Amrine K.C."/>
            <person name="Cantu D."/>
        </authorList>
    </citation>
    <scope>NUCLEOTIDE SEQUENCE [LARGE SCALE GENOMIC DNA]</scope>
    <source>
        <strain evidence="1">DS831</strain>
    </source>
</reference>
<gene>
    <name evidence="1" type="ORF">UCDDS831_g00854</name>
</gene>
<comment type="caution">
    <text evidence="1">The sequence shown here is derived from an EMBL/GenBank/DDBJ whole genome shotgun (WGS) entry which is preliminary data.</text>
</comment>
<dbReference type="Gene3D" id="2.40.128.320">
    <property type="entry name" value="Protein HRI1, N-terminal domain"/>
    <property type="match status" value="2"/>
</dbReference>
<evidence type="ECO:0008006" key="3">
    <source>
        <dbReference type="Google" id="ProtNLM"/>
    </source>
</evidence>
<dbReference type="InterPro" id="IPR043047">
    <property type="entry name" value="Hri1_N_sf"/>
</dbReference>
<dbReference type="Proteomes" id="UP000034182">
    <property type="component" value="Unassembled WGS sequence"/>
</dbReference>
<dbReference type="Pfam" id="PF16815">
    <property type="entry name" value="HRI1"/>
    <property type="match status" value="1"/>
</dbReference>
<proteinExistence type="predicted"/>
<sequence length="305" mass="33217">MVQLTANSSGAAGDISVREWICWEGEAPIEPTSTLVLTAPSNTFVDTRLLLPHPFTPTAELPLPNTGGPLHRLDWAFSGVSETLPPTVMPQTQHVAAAHAHAPPLVPVDYSRLCDFSATGPGGSSGGTVSVPRKRWNHLIDSKCVAPGQEPAPDEGDMYAVAGRPEACLEIGRMEREKGSGFVLRYQEMWLSVQARLVGSETRRQGVVLSLDMPERRARGVIIRVAQFCQALLIANGQIDLERWEYLVAAPGNPPEWHRVAKLGSRFLPCAWTFEGGDAMGEEVAVGSTLQDGEMGWQVQERFAW</sequence>
<evidence type="ECO:0000313" key="2">
    <source>
        <dbReference type="Proteomes" id="UP000034182"/>
    </source>
</evidence>
<protein>
    <recommendedName>
        <fullName evidence="3">Protein HRI1</fullName>
    </recommendedName>
</protein>
<dbReference type="AlphaFoldDB" id="A0A0G2EYS0"/>